<proteinExistence type="predicted"/>
<dbReference type="CDD" id="cd00093">
    <property type="entry name" value="HTH_XRE"/>
    <property type="match status" value="1"/>
</dbReference>
<gene>
    <name evidence="2" type="ORF">GTO91_14900</name>
</gene>
<dbReference type="InterPro" id="IPR010982">
    <property type="entry name" value="Lambda_DNA-bd_dom_sf"/>
</dbReference>
<dbReference type="Proteomes" id="UP000463470">
    <property type="component" value="Unassembled WGS sequence"/>
</dbReference>
<evidence type="ECO:0000259" key="1">
    <source>
        <dbReference type="PROSITE" id="PS50943"/>
    </source>
</evidence>
<dbReference type="PROSITE" id="PS50943">
    <property type="entry name" value="HTH_CROC1"/>
    <property type="match status" value="1"/>
</dbReference>
<comment type="caution">
    <text evidence="2">The sequence shown here is derived from an EMBL/GenBank/DDBJ whole genome shotgun (WGS) entry which is preliminary data.</text>
</comment>
<evidence type="ECO:0000313" key="2">
    <source>
        <dbReference type="EMBL" id="MZP31004.1"/>
    </source>
</evidence>
<protein>
    <submittedName>
        <fullName evidence="2">Helix-turn-helix domain-containing protein</fullName>
    </submittedName>
</protein>
<dbReference type="AlphaFoldDB" id="A0A845L884"/>
<dbReference type="OrthoDB" id="2062347at2"/>
<evidence type="ECO:0000313" key="3">
    <source>
        <dbReference type="Proteomes" id="UP000463470"/>
    </source>
</evidence>
<keyword evidence="3" id="KW-1185">Reference proteome</keyword>
<sequence length="117" mass="12854">MDIPARIRELSKSHGISYSEIARRIGVNSSYVSAMANGEKPVSTKRVSDICKVLNITVEQFYCINPLVKSDLLEVLENPDLEYGGEKVGDGLRVLLQSTCAALIDAYRNTHRSGSPL</sequence>
<feature type="domain" description="HTH cro/C1-type" evidence="1">
    <location>
        <begin position="7"/>
        <end position="61"/>
    </location>
</feature>
<dbReference type="EMBL" id="WXEY01000023">
    <property type="protein sequence ID" value="MZP31004.1"/>
    <property type="molecule type" value="Genomic_DNA"/>
</dbReference>
<dbReference type="Gene3D" id="1.10.260.40">
    <property type="entry name" value="lambda repressor-like DNA-binding domains"/>
    <property type="match status" value="1"/>
</dbReference>
<dbReference type="GO" id="GO:0003677">
    <property type="term" value="F:DNA binding"/>
    <property type="evidence" value="ECO:0007669"/>
    <property type="project" value="InterPro"/>
</dbReference>
<dbReference type="SMART" id="SM00530">
    <property type="entry name" value="HTH_XRE"/>
    <property type="match status" value="1"/>
</dbReference>
<dbReference type="InterPro" id="IPR001387">
    <property type="entry name" value="Cro/C1-type_HTH"/>
</dbReference>
<name>A0A845L884_9FIRM</name>
<reference evidence="2 3" key="1">
    <citation type="submission" date="2020-01" db="EMBL/GenBank/DDBJ databases">
        <title>Whole-genome sequence of Heliobacterium undosum DSM 13378.</title>
        <authorList>
            <person name="Kyndt J.A."/>
            <person name="Meyer T.E."/>
        </authorList>
    </citation>
    <scope>NUCLEOTIDE SEQUENCE [LARGE SCALE GENOMIC DNA]</scope>
    <source>
        <strain evidence="2 3">DSM 13378</strain>
    </source>
</reference>
<organism evidence="2 3">
    <name type="scientific">Heliomicrobium undosum</name>
    <dbReference type="NCBI Taxonomy" id="121734"/>
    <lineage>
        <taxon>Bacteria</taxon>
        <taxon>Bacillati</taxon>
        <taxon>Bacillota</taxon>
        <taxon>Clostridia</taxon>
        <taxon>Eubacteriales</taxon>
        <taxon>Heliobacteriaceae</taxon>
        <taxon>Heliomicrobium</taxon>
    </lineage>
</organism>
<accession>A0A845L884</accession>
<dbReference type="SUPFAM" id="SSF47413">
    <property type="entry name" value="lambda repressor-like DNA-binding domains"/>
    <property type="match status" value="1"/>
</dbReference>
<dbReference type="RefSeq" id="WP_161259525.1">
    <property type="nucleotide sequence ID" value="NZ_WXEY01000023.1"/>
</dbReference>
<dbReference type="Pfam" id="PF01381">
    <property type="entry name" value="HTH_3"/>
    <property type="match status" value="1"/>
</dbReference>